<dbReference type="InterPro" id="IPR058601">
    <property type="entry name" value="Phage_phiTE_015-like"/>
</dbReference>
<accession>A0A2D2W4X0</accession>
<gene>
    <name evidence="1" type="ORF">E1_63</name>
</gene>
<organism evidence="1 2">
    <name type="scientific">Escherichia phage VB_EcoS-Golestan</name>
    <dbReference type="NCBI Taxonomy" id="2047801"/>
    <lineage>
        <taxon>Viruses</taxon>
        <taxon>Duplodnaviria</taxon>
        <taxon>Heunggongvirae</taxon>
        <taxon>Uroviricota</taxon>
        <taxon>Caudoviricetes</taxon>
        <taxon>Sarkviridae</taxon>
        <taxon>Guernseyvirinae</taxon>
        <taxon>Kagunavirus</taxon>
        <taxon>Kagunavirus golestan</taxon>
    </lineage>
</organism>
<evidence type="ECO:0000313" key="2">
    <source>
        <dbReference type="Proteomes" id="UP000240477"/>
    </source>
</evidence>
<proteinExistence type="predicted"/>
<reference evidence="1 2" key="1">
    <citation type="submission" date="2017-10" db="EMBL/GenBank/DDBJ databases">
        <title>Characteristics and comparative genomic analysis of a novel Escherichia coli phage VB_EcoS-Golestan.</title>
        <authorList>
            <person name="Yazdi M."/>
            <person name="Bouzari M."/>
            <person name="Ghaemi E.A."/>
        </authorList>
    </citation>
    <scope>NUCLEOTIDE SEQUENCE [LARGE SCALE GENOMIC DNA]</scope>
</reference>
<protein>
    <submittedName>
        <fullName evidence="1">Uncharacterized protein</fullName>
    </submittedName>
</protein>
<dbReference type="Proteomes" id="UP000240477">
    <property type="component" value="Segment"/>
</dbReference>
<dbReference type="Pfam" id="PF26207">
    <property type="entry name" value="Phage_phiTE_015"/>
    <property type="match status" value="1"/>
</dbReference>
<keyword evidence="2" id="KW-1185">Reference proteome</keyword>
<sequence>MTSRERFEKWFNRRSNWKITPSMRKKDGYIGNPSAQSKWEVWKASREEIEIQACPCPNDHGPYVDDHYREQINNAGLKLKK</sequence>
<dbReference type="EMBL" id="MG099933">
    <property type="protein sequence ID" value="ATS93287.1"/>
    <property type="molecule type" value="Genomic_DNA"/>
</dbReference>
<dbReference type="OrthoDB" id="39412at10239"/>
<evidence type="ECO:0000313" key="1">
    <source>
        <dbReference type="EMBL" id="ATS93287.1"/>
    </source>
</evidence>
<name>A0A2D2W4X0_9CAUD</name>